<keyword evidence="3" id="KW-1185">Reference proteome</keyword>
<name>A0A8X8D587_POPTO</name>
<protein>
    <submittedName>
        <fullName evidence="2">Uncharacterized protein</fullName>
    </submittedName>
</protein>
<dbReference type="AlphaFoldDB" id="A0A8X8D587"/>
<proteinExistence type="predicted"/>
<organism evidence="2 3">
    <name type="scientific">Populus tomentosa</name>
    <name type="common">Chinese white poplar</name>
    <dbReference type="NCBI Taxonomy" id="118781"/>
    <lineage>
        <taxon>Eukaryota</taxon>
        <taxon>Viridiplantae</taxon>
        <taxon>Streptophyta</taxon>
        <taxon>Embryophyta</taxon>
        <taxon>Tracheophyta</taxon>
        <taxon>Spermatophyta</taxon>
        <taxon>Magnoliopsida</taxon>
        <taxon>eudicotyledons</taxon>
        <taxon>Gunneridae</taxon>
        <taxon>Pentapetalae</taxon>
        <taxon>rosids</taxon>
        <taxon>fabids</taxon>
        <taxon>Malpighiales</taxon>
        <taxon>Salicaceae</taxon>
        <taxon>Saliceae</taxon>
        <taxon>Populus</taxon>
    </lineage>
</organism>
<evidence type="ECO:0000313" key="3">
    <source>
        <dbReference type="Proteomes" id="UP000886885"/>
    </source>
</evidence>
<sequence>MPSHMSMLSSSDDSSFKDNQLLIQRQRVRYVKRQYKGLSFSLIRRPQGANTKLGHSKGHFANGKKEDSPSYQILM</sequence>
<dbReference type="EMBL" id="JAAWWB010000009">
    <property type="protein sequence ID" value="KAG6776299.1"/>
    <property type="molecule type" value="Genomic_DNA"/>
</dbReference>
<reference evidence="2" key="1">
    <citation type="journal article" date="2020" name="bioRxiv">
        <title>Hybrid origin of Populus tomentosa Carr. identified through genome sequencing and phylogenomic analysis.</title>
        <authorList>
            <person name="An X."/>
            <person name="Gao K."/>
            <person name="Chen Z."/>
            <person name="Li J."/>
            <person name="Yang X."/>
            <person name="Yang X."/>
            <person name="Zhou J."/>
            <person name="Guo T."/>
            <person name="Zhao T."/>
            <person name="Huang S."/>
            <person name="Miao D."/>
            <person name="Khan W.U."/>
            <person name="Rao P."/>
            <person name="Ye M."/>
            <person name="Lei B."/>
            <person name="Liao W."/>
            <person name="Wang J."/>
            <person name="Ji L."/>
            <person name="Li Y."/>
            <person name="Guo B."/>
            <person name="Mustafa N.S."/>
            <person name="Li S."/>
            <person name="Yun Q."/>
            <person name="Keller S.R."/>
            <person name="Mao J."/>
            <person name="Zhang R."/>
            <person name="Strauss S.H."/>
        </authorList>
    </citation>
    <scope>NUCLEOTIDE SEQUENCE</scope>
    <source>
        <strain evidence="2">GM15</strain>
        <tissue evidence="2">Leaf</tissue>
    </source>
</reference>
<gene>
    <name evidence="2" type="ORF">POTOM_019805</name>
</gene>
<feature type="region of interest" description="Disordered" evidence="1">
    <location>
        <begin position="48"/>
        <end position="75"/>
    </location>
</feature>
<dbReference type="Proteomes" id="UP000886885">
    <property type="component" value="Chromosome 5A"/>
</dbReference>
<evidence type="ECO:0000313" key="2">
    <source>
        <dbReference type="EMBL" id="KAG6776299.1"/>
    </source>
</evidence>
<accession>A0A8X8D587</accession>
<comment type="caution">
    <text evidence="2">The sequence shown here is derived from an EMBL/GenBank/DDBJ whole genome shotgun (WGS) entry which is preliminary data.</text>
</comment>
<evidence type="ECO:0000256" key="1">
    <source>
        <dbReference type="SAM" id="MobiDB-lite"/>
    </source>
</evidence>